<comment type="caution">
    <text evidence="2">The sequence shown here is derived from an EMBL/GenBank/DDBJ whole genome shotgun (WGS) entry which is preliminary data.</text>
</comment>
<dbReference type="EMBL" id="BRZI01000023">
    <property type="protein sequence ID" value="GLD31283.1"/>
    <property type="molecule type" value="Genomic_DNA"/>
</dbReference>
<dbReference type="AlphaFoldDB" id="A0A9P3Q9L3"/>
<proteinExistence type="predicted"/>
<keyword evidence="3" id="KW-1185">Reference proteome</keyword>
<sequence length="90" mass="9629">MYQESGDPSILSVPPITVTRMSTNISVQTTTFGGSGQPPHYLPGPRPDDLPISAAVWDVAKNYGKQSESVVIALYEAVKKLEAAQKGVQL</sequence>
<protein>
    <submittedName>
        <fullName evidence="2">Uncharacterized protein</fullName>
    </submittedName>
</protein>
<organism evidence="2 3">
    <name type="scientific">Mycobacterium kiyosense</name>
    <dbReference type="NCBI Taxonomy" id="2871094"/>
    <lineage>
        <taxon>Bacteria</taxon>
        <taxon>Bacillati</taxon>
        <taxon>Actinomycetota</taxon>
        <taxon>Actinomycetes</taxon>
        <taxon>Mycobacteriales</taxon>
        <taxon>Mycobacteriaceae</taxon>
        <taxon>Mycobacterium</taxon>
    </lineage>
</organism>
<dbReference type="Proteomes" id="UP001165663">
    <property type="component" value="Unassembled WGS sequence"/>
</dbReference>
<name>A0A9P3Q9L3_9MYCO</name>
<accession>A0A9P3Q9L3</accession>
<evidence type="ECO:0000313" key="1">
    <source>
        <dbReference type="EMBL" id="GLB83072.1"/>
    </source>
</evidence>
<dbReference type="EMBL" id="BRXE01000020">
    <property type="protein sequence ID" value="GLB83072.1"/>
    <property type="molecule type" value="Genomic_DNA"/>
</dbReference>
<evidence type="ECO:0000313" key="2">
    <source>
        <dbReference type="EMBL" id="GLD31283.1"/>
    </source>
</evidence>
<evidence type="ECO:0000313" key="3">
    <source>
        <dbReference type="Proteomes" id="UP001064782"/>
    </source>
</evidence>
<gene>
    <name evidence="2" type="ORF">Mkiyose1413_31660</name>
    <name evidence="1" type="ORF">SRL2020028_23280</name>
</gene>
<reference evidence="2" key="1">
    <citation type="submission" date="2022-08" db="EMBL/GenBank/DDBJ databases">
        <title>Mycobacterium kiyosense sp. nov., scotochromogenic slow-glowing species isolated from respiratory specimens.</title>
        <authorList>
            <person name="Fukano H."/>
            <person name="Kazumi Y."/>
            <person name="Sakagami N."/>
            <person name="Ato M."/>
            <person name="Mitarai S."/>
            <person name="Hoshino Y."/>
        </authorList>
    </citation>
    <scope>NUCLEOTIDE SEQUENCE</scope>
    <source>
        <strain evidence="2">1413</strain>
        <strain evidence="1">SRL2020-028</strain>
    </source>
</reference>
<dbReference type="Proteomes" id="UP001064782">
    <property type="component" value="Unassembled WGS sequence"/>
</dbReference>